<feature type="domain" description="HTH cro/C1-type" evidence="2">
    <location>
        <begin position="6"/>
        <end position="60"/>
    </location>
</feature>
<dbReference type="RefSeq" id="WP_075478140.1">
    <property type="nucleotide sequence ID" value="NZ_CAWRBC010000027.1"/>
</dbReference>
<dbReference type="PANTHER" id="PTHR46558">
    <property type="entry name" value="TRACRIPTIONAL REGULATORY PROTEIN-RELATED-RELATED"/>
    <property type="match status" value="1"/>
</dbReference>
<reference evidence="3 4" key="1">
    <citation type="submission" date="2016-11" db="EMBL/GenBank/DDBJ databases">
        <authorList>
            <person name="Jaros S."/>
            <person name="Januszkiewicz K."/>
            <person name="Wedrychowicz H."/>
        </authorList>
    </citation>
    <scope>NUCLEOTIDE SEQUENCE [LARGE SCALE GENOMIC DNA]</scope>
    <source>
        <strain evidence="3">NVI 5450</strain>
    </source>
</reference>
<evidence type="ECO:0000313" key="3">
    <source>
        <dbReference type="EMBL" id="SGZ13286.1"/>
    </source>
</evidence>
<dbReference type="Gene3D" id="1.10.260.40">
    <property type="entry name" value="lambda repressor-like DNA-binding domains"/>
    <property type="match status" value="1"/>
</dbReference>
<organism evidence="3 4">
    <name type="scientific">Moritella viscosa</name>
    <dbReference type="NCBI Taxonomy" id="80854"/>
    <lineage>
        <taxon>Bacteria</taxon>
        <taxon>Pseudomonadati</taxon>
        <taxon>Pseudomonadota</taxon>
        <taxon>Gammaproteobacteria</taxon>
        <taxon>Alteromonadales</taxon>
        <taxon>Moritellaceae</taxon>
        <taxon>Moritella</taxon>
    </lineage>
</organism>
<keyword evidence="1" id="KW-0238">DNA-binding</keyword>
<dbReference type="AlphaFoldDB" id="A0A1L0A1D9"/>
<name>A0A1L0A1D9_9GAMM</name>
<sequence length="123" mass="13508">MIGSVLKEAREAINLSQNKIAEAVGVTKQTYLKWENDVTEPKASQVTKLAKALNISETEICQGKLNSKMPLEKFIVQLAQIGAGSSLEALRIWEQIPDHGQFLLSLVDGDISKDKEDLIDALS</sequence>
<accession>A0A1L0A1D9</accession>
<evidence type="ECO:0000313" key="4">
    <source>
        <dbReference type="Proteomes" id="UP000183794"/>
    </source>
</evidence>
<dbReference type="PROSITE" id="PS50943">
    <property type="entry name" value="HTH_CROC1"/>
    <property type="match status" value="1"/>
</dbReference>
<gene>
    <name evidence="3" type="ORF">NVI5450_3922</name>
</gene>
<dbReference type="SMART" id="SM00530">
    <property type="entry name" value="HTH_XRE"/>
    <property type="match status" value="1"/>
</dbReference>
<dbReference type="Proteomes" id="UP000183794">
    <property type="component" value="Unassembled WGS sequence"/>
</dbReference>
<protein>
    <recommendedName>
        <fullName evidence="2">HTH cro/C1-type domain-containing protein</fullName>
    </recommendedName>
</protein>
<evidence type="ECO:0000256" key="1">
    <source>
        <dbReference type="ARBA" id="ARBA00023125"/>
    </source>
</evidence>
<dbReference type="OrthoDB" id="5888984at2"/>
<dbReference type="EMBL" id="FPLD01000104">
    <property type="protein sequence ID" value="SGZ13286.1"/>
    <property type="molecule type" value="Genomic_DNA"/>
</dbReference>
<dbReference type="GO" id="GO:0003677">
    <property type="term" value="F:DNA binding"/>
    <property type="evidence" value="ECO:0007669"/>
    <property type="project" value="UniProtKB-KW"/>
</dbReference>
<dbReference type="CDD" id="cd00093">
    <property type="entry name" value="HTH_XRE"/>
    <property type="match status" value="1"/>
</dbReference>
<dbReference type="Pfam" id="PF01381">
    <property type="entry name" value="HTH_3"/>
    <property type="match status" value="1"/>
</dbReference>
<dbReference type="SUPFAM" id="SSF47413">
    <property type="entry name" value="lambda repressor-like DNA-binding domains"/>
    <property type="match status" value="1"/>
</dbReference>
<proteinExistence type="predicted"/>
<dbReference type="InterPro" id="IPR010982">
    <property type="entry name" value="Lambda_DNA-bd_dom_sf"/>
</dbReference>
<dbReference type="PANTHER" id="PTHR46558:SF11">
    <property type="entry name" value="HTH-TYPE TRANSCRIPTIONAL REGULATOR XRE"/>
    <property type="match status" value="1"/>
</dbReference>
<dbReference type="InterPro" id="IPR001387">
    <property type="entry name" value="Cro/C1-type_HTH"/>
</dbReference>
<evidence type="ECO:0000259" key="2">
    <source>
        <dbReference type="PROSITE" id="PS50943"/>
    </source>
</evidence>